<evidence type="ECO:0000313" key="4">
    <source>
        <dbReference type="Proteomes" id="UP001172142"/>
    </source>
</evidence>
<dbReference type="Pfam" id="PF03551">
    <property type="entry name" value="PadR"/>
    <property type="match status" value="1"/>
</dbReference>
<dbReference type="InterPro" id="IPR036388">
    <property type="entry name" value="WH-like_DNA-bd_sf"/>
</dbReference>
<dbReference type="PANTHER" id="PTHR43252">
    <property type="entry name" value="TRANSCRIPTIONAL REGULATOR YQJI"/>
    <property type="match status" value="1"/>
</dbReference>
<feature type="domain" description="Transcription regulator PadR C-terminal" evidence="2">
    <location>
        <begin position="98"/>
        <end position="179"/>
    </location>
</feature>
<gene>
    <name evidence="3" type="ORF">QWY13_12260</name>
</gene>
<name>A0ABT8NFJ8_9BACL</name>
<dbReference type="EMBL" id="JAUJWU010000003">
    <property type="protein sequence ID" value="MDN7246260.1"/>
    <property type="molecule type" value="Genomic_DNA"/>
</dbReference>
<evidence type="ECO:0000259" key="1">
    <source>
        <dbReference type="Pfam" id="PF03551"/>
    </source>
</evidence>
<dbReference type="RefSeq" id="WP_301856844.1">
    <property type="nucleotide sequence ID" value="NZ_JAUJWU010000003.1"/>
</dbReference>
<dbReference type="Gene3D" id="1.10.10.10">
    <property type="entry name" value="Winged helix-like DNA-binding domain superfamily/Winged helix DNA-binding domain"/>
    <property type="match status" value="1"/>
</dbReference>
<feature type="domain" description="Transcription regulator PadR N-terminal" evidence="1">
    <location>
        <begin position="11"/>
        <end position="84"/>
    </location>
</feature>
<comment type="caution">
    <text evidence="3">The sequence shown here is derived from an EMBL/GenBank/DDBJ whole genome shotgun (WGS) entry which is preliminary data.</text>
</comment>
<sequence>MKNYNYTTYAILGILTTDCRTGYAIKQMIDRSLNHFWKISYGQIYPTLKLIVEEGLATISVSPDETKPGKNEYYLTLKGKEVLKNWLEEPIEQIPVERNELLLKLFFGRHQSNEKTVHQLGEYKRKLETRYATYTGIEQAITNDLGKEADASYWLFTLDYGKRVTKAAIEWCTFTLEEISKEE</sequence>
<evidence type="ECO:0000313" key="3">
    <source>
        <dbReference type="EMBL" id="MDN7246260.1"/>
    </source>
</evidence>
<keyword evidence="4" id="KW-1185">Reference proteome</keyword>
<dbReference type="Pfam" id="PF10400">
    <property type="entry name" value="Vir_act_alpha_C"/>
    <property type="match status" value="1"/>
</dbReference>
<protein>
    <submittedName>
        <fullName evidence="3">PadR family transcriptional regulator</fullName>
    </submittedName>
</protein>
<dbReference type="PANTHER" id="PTHR43252:SF6">
    <property type="entry name" value="NEGATIVE TRANSCRIPTION REGULATOR PADR"/>
    <property type="match status" value="1"/>
</dbReference>
<evidence type="ECO:0000259" key="2">
    <source>
        <dbReference type="Pfam" id="PF10400"/>
    </source>
</evidence>
<proteinExistence type="predicted"/>
<dbReference type="Proteomes" id="UP001172142">
    <property type="component" value="Unassembled WGS sequence"/>
</dbReference>
<dbReference type="Gene3D" id="6.10.140.190">
    <property type="match status" value="1"/>
</dbReference>
<dbReference type="InterPro" id="IPR018309">
    <property type="entry name" value="Tscrpt_reg_PadR_C"/>
</dbReference>
<accession>A0ABT8NFJ8</accession>
<dbReference type="SUPFAM" id="SSF46785">
    <property type="entry name" value="Winged helix' DNA-binding domain"/>
    <property type="match status" value="1"/>
</dbReference>
<dbReference type="InterPro" id="IPR036390">
    <property type="entry name" value="WH_DNA-bd_sf"/>
</dbReference>
<dbReference type="InterPro" id="IPR005149">
    <property type="entry name" value="Tscrpt_reg_PadR_N"/>
</dbReference>
<reference evidence="3 4" key="1">
    <citation type="submission" date="2023-07" db="EMBL/GenBank/DDBJ databases">
        <title>Novel species in genus Planococcus.</title>
        <authorList>
            <person name="Ning S."/>
        </authorList>
    </citation>
    <scope>NUCLEOTIDE SEQUENCE [LARGE SCALE GENOMIC DNA]</scope>
    <source>
        <strain evidence="3 4">N017</strain>
    </source>
</reference>
<organism evidence="3 4">
    <name type="scientific">Planococcus shenhongbingii</name>
    <dbReference type="NCBI Taxonomy" id="3058398"/>
    <lineage>
        <taxon>Bacteria</taxon>
        <taxon>Bacillati</taxon>
        <taxon>Bacillota</taxon>
        <taxon>Bacilli</taxon>
        <taxon>Bacillales</taxon>
        <taxon>Caryophanaceae</taxon>
        <taxon>Planococcus</taxon>
    </lineage>
</organism>